<dbReference type="GeneID" id="41978968"/>
<keyword evidence="3" id="KW-1185">Reference proteome</keyword>
<dbReference type="SUPFAM" id="SSF53187">
    <property type="entry name" value="Zn-dependent exopeptidases"/>
    <property type="match status" value="1"/>
</dbReference>
<feature type="chain" id="PRO_5021473587" description="Peptidase M28 domain-containing protein" evidence="1">
    <location>
        <begin position="26"/>
        <end position="480"/>
    </location>
</feature>
<dbReference type="OrthoDB" id="4334193at2759"/>
<dbReference type="PROSITE" id="PS51257">
    <property type="entry name" value="PROKAR_LIPOPROTEIN"/>
    <property type="match status" value="1"/>
</dbReference>
<dbReference type="Gene3D" id="3.40.630.10">
    <property type="entry name" value="Zn peptidases"/>
    <property type="match status" value="1"/>
</dbReference>
<evidence type="ECO:0008006" key="4">
    <source>
        <dbReference type="Google" id="ProtNLM"/>
    </source>
</evidence>
<reference evidence="2 3" key="1">
    <citation type="submission" date="2019-06" db="EMBL/GenBank/DDBJ databases">
        <title>Draft genome sequence of the filamentous fungus Phialemoniopsis curvata isolated from diesel fuel.</title>
        <authorList>
            <person name="Varaljay V.A."/>
            <person name="Lyon W.J."/>
            <person name="Crouch A.L."/>
            <person name="Drake C.E."/>
            <person name="Hollomon J.M."/>
            <person name="Nadeau L.J."/>
            <person name="Nunn H.S."/>
            <person name="Stevenson B.S."/>
            <person name="Bojanowski C.L."/>
            <person name="Crookes-Goodson W.J."/>
        </authorList>
    </citation>
    <scope>NUCLEOTIDE SEQUENCE [LARGE SCALE GENOMIC DNA]</scope>
    <source>
        <strain evidence="2 3">D216</strain>
    </source>
</reference>
<evidence type="ECO:0000313" key="3">
    <source>
        <dbReference type="Proteomes" id="UP000319257"/>
    </source>
</evidence>
<keyword evidence="1" id="KW-0732">Signal</keyword>
<evidence type="ECO:0000313" key="2">
    <source>
        <dbReference type="EMBL" id="TPX18772.1"/>
    </source>
</evidence>
<dbReference type="EMBL" id="SKBQ01000109">
    <property type="protein sequence ID" value="TPX18772.1"/>
    <property type="molecule type" value="Genomic_DNA"/>
</dbReference>
<dbReference type="RefSeq" id="XP_031000483.1">
    <property type="nucleotide sequence ID" value="XM_031134260.1"/>
</dbReference>
<gene>
    <name evidence="2" type="ORF">E0L32_011521</name>
</gene>
<protein>
    <recommendedName>
        <fullName evidence="4">Peptidase M28 domain-containing protein</fullName>
    </recommendedName>
</protein>
<sequence length="480" mass="52325">MYYLDIRSTNPLALVSLIFAMAASCEDLYASEIAYLERLGPRYTGNTAHNQLIDHIEYQLEALGLNVTTDHYSFDYLNMDKEGPKLTVDGQSIAISSTYPYSGFTNGTITAKLVPLISATLSPFAEGSIGVVQLSNPELSQSILIDTWNKSQSWGSTANPVAATSLNAKIPGAKAGNKVDALVFAWDESITDQNALGQYVPFTFDYIGIPAIFVSGNSSKIIVDAAMKGRSASLNVPGGLKPGTPSRTLWAVVEGTTCREETIIIVTHTDGPNVVEENGYIAALQLARDVVSAKPSRTHVFVFVTGHLRIPAFTSHGQATSRWLDDHPEMWDGKPHHRKTVASLALEHFGAIQYTDDLKADRYQPTGRVEPELLYANTEELFEVTEALWLGADPSYTRISKPSLFLQFGEGAPLTAQRIPNVALVTTPLYLLAEWRLGNEVALVDMGALRRQIQSFQRLRTKIDGMESASFGVPGPLLSG</sequence>
<dbReference type="InParanoid" id="A0A507B8Y2"/>
<dbReference type="STRING" id="1093900.A0A507B8Y2"/>
<dbReference type="Proteomes" id="UP000319257">
    <property type="component" value="Unassembled WGS sequence"/>
</dbReference>
<proteinExistence type="predicted"/>
<feature type="signal peptide" evidence="1">
    <location>
        <begin position="1"/>
        <end position="25"/>
    </location>
</feature>
<organism evidence="2 3">
    <name type="scientific">Thyridium curvatum</name>
    <dbReference type="NCBI Taxonomy" id="1093900"/>
    <lineage>
        <taxon>Eukaryota</taxon>
        <taxon>Fungi</taxon>
        <taxon>Dikarya</taxon>
        <taxon>Ascomycota</taxon>
        <taxon>Pezizomycotina</taxon>
        <taxon>Sordariomycetes</taxon>
        <taxon>Sordariomycetidae</taxon>
        <taxon>Thyridiales</taxon>
        <taxon>Thyridiaceae</taxon>
        <taxon>Thyridium</taxon>
    </lineage>
</organism>
<accession>A0A507B8Y2</accession>
<dbReference type="AlphaFoldDB" id="A0A507B8Y2"/>
<name>A0A507B8Y2_9PEZI</name>
<dbReference type="Gene3D" id="3.50.30.30">
    <property type="match status" value="1"/>
</dbReference>
<evidence type="ECO:0000256" key="1">
    <source>
        <dbReference type="SAM" id="SignalP"/>
    </source>
</evidence>
<comment type="caution">
    <text evidence="2">The sequence shown here is derived from an EMBL/GenBank/DDBJ whole genome shotgun (WGS) entry which is preliminary data.</text>
</comment>